<dbReference type="CDD" id="cd10551">
    <property type="entry name" value="PsrB"/>
    <property type="match status" value="1"/>
</dbReference>
<evidence type="ECO:0000313" key="3">
    <source>
        <dbReference type="EMBL" id="VIP02790.1"/>
    </source>
</evidence>
<feature type="region of interest" description="Disordered" evidence="1">
    <location>
        <begin position="817"/>
        <end position="880"/>
    </location>
</feature>
<dbReference type="KEGG" id="tim:GMBLW1_11700"/>
<feature type="domain" description="4Fe-4S ferredoxin-type" evidence="2">
    <location>
        <begin position="904"/>
        <end position="934"/>
    </location>
</feature>
<reference evidence="3" key="1">
    <citation type="submission" date="2019-04" db="EMBL/GenBank/DDBJ databases">
        <authorList>
            <consortium name="Science for Life Laboratories"/>
        </authorList>
    </citation>
    <scope>NUCLEOTIDE SEQUENCE</scope>
    <source>
        <strain evidence="3">MBLW1</strain>
    </source>
</reference>
<dbReference type="NCBIfam" id="TIGR04519">
    <property type="entry name" value="MoCo_extend_TAT"/>
    <property type="match status" value="1"/>
</dbReference>
<evidence type="ECO:0000259" key="2">
    <source>
        <dbReference type="PROSITE" id="PS51379"/>
    </source>
</evidence>
<dbReference type="Pfam" id="PF12838">
    <property type="entry name" value="Fer4_7"/>
    <property type="match status" value="1"/>
</dbReference>
<dbReference type="InterPro" id="IPR017896">
    <property type="entry name" value="4Fe4S_Fe-S-bd"/>
</dbReference>
<dbReference type="InParanoid" id="A0A6C2YMH1"/>
<proteinExistence type="predicted"/>
<keyword evidence="4" id="KW-1185">Reference proteome</keyword>
<organism evidence="3">
    <name type="scientific">Tuwongella immobilis</name>
    <dbReference type="NCBI Taxonomy" id="692036"/>
    <lineage>
        <taxon>Bacteria</taxon>
        <taxon>Pseudomonadati</taxon>
        <taxon>Planctomycetota</taxon>
        <taxon>Planctomycetia</taxon>
        <taxon>Gemmatales</taxon>
        <taxon>Gemmataceae</taxon>
        <taxon>Tuwongella</taxon>
    </lineage>
</organism>
<feature type="compositionally biased region" description="Basic and acidic residues" evidence="1">
    <location>
        <begin position="1188"/>
        <end position="1197"/>
    </location>
</feature>
<feature type="region of interest" description="Disordered" evidence="1">
    <location>
        <begin position="1177"/>
        <end position="1197"/>
    </location>
</feature>
<dbReference type="RefSeq" id="WP_162657926.1">
    <property type="nucleotide sequence ID" value="NZ_LR593887.1"/>
</dbReference>
<dbReference type="Gene3D" id="3.40.50.740">
    <property type="match status" value="1"/>
</dbReference>
<dbReference type="SUPFAM" id="SSF54862">
    <property type="entry name" value="4Fe-4S ferredoxins"/>
    <property type="match status" value="1"/>
</dbReference>
<evidence type="ECO:0000313" key="4">
    <source>
        <dbReference type="Proteomes" id="UP000464378"/>
    </source>
</evidence>
<dbReference type="CDD" id="cd02784">
    <property type="entry name" value="MopB_CT_PHLH"/>
    <property type="match status" value="1"/>
</dbReference>
<gene>
    <name evidence="3" type="ORF">GMBLW1_11700</name>
</gene>
<accession>A0A6C2YMH1</accession>
<dbReference type="AlphaFoldDB" id="A0A6C2YMH1"/>
<dbReference type="EMBL" id="LR586016">
    <property type="protein sequence ID" value="VIP02790.1"/>
    <property type="molecule type" value="Genomic_DNA"/>
</dbReference>
<sequence length="1197" mass="130713">MSQKPTNKTTWRSLQDLADTPEFRAYAAQEFPGFSNIYEGIGEAQLAGETTLNRRKFLALSAAGLGLAGLAGTGCRRPDFEILPYTKTPDDVKYSLPTYYATSVPRASGSFPILVESHTGRPTKIEGNPSHPLSGGSSDTLAQASVLDLYSPDRSVEVLKNVAGTSWAPTTWGDFEAFAEGHFAAYRGDTKGEGLAILTDGVPSPAFELAWAKFTEAMPKAKLYRDEPINSSNAVAGTKLAFGEALQVCPQFDQADRILSLDCDFLGLEPNEVGNTKAYFAKRRPEKIDAANRKLVAAVNPDFKMNRLYVVEPTFTITGTMADHRLRLPSSHVADYIVALATKLGVKPELTAELSKKTVGVKIPSEWIDEVAKDLSAKDVKSLVVVGQRQPALVHALAAAINESLNGAVKYRAIPESKAGTLADLVAALKANSVKTLVIFGGNPIYTAPADYTLADLLAKVPTVIHSSLFVDETAEQLVAKKPEKGDRWHLPLTHYLETWGDTEAFDGSYLAIQPLIAPLHGGASEPVNTANVPTATSSPRGGRSVLELLVQFSAYKDASSSVQAAREAYNLVKESFLAKWKATNPKETDSNAQDNAWKQFLHLGHLPGTARPFVTKPVAIAAVTKAVADYTPAKPVSASNRELSLHVDYRMYDGRNLHNTWLLELPDPVTKLSWDNAAILSPATAKELGFGAADGEHVRSSGVGEVIELRLGNAEGAYTLKLPVFILPGQADNVISVHLGWGKLRVTGISEGGGYNAYPFRTSANPYFATGLEATKTGETVAVACTQEHGVIPEQRVLFEQFGTLSEYKHALEHHEHHANETAKHGKDDHKDHDHKHDDHGHDHSHDHDHAHEGDHGHAHGHDPKKNMQAGYDESVHKGDKKEYRRLSLDLSYPELLDSHHQWGMVIDLNACTGCSACMIACQSENNIPIVGKPEIIRNREMHWIRLDRYFTTDVGESADEPHIVNQPMACVHCEMAPCEAVCPVNAAVHSPEGLNLQVYNRCIGTRYCANNCPYKVRRFNWFNFNLRPINELRLGVLASKKEMADTLQMQKNPDVTVRGRGVMEKCTYCVQRIERGKIGAKLKATAAIGTDGRYSKPADPKKAGYALVEKNGRTGVIVPDGVITPACAQACPSEAIVFGNVADTNSLVYQLKQLNTDYLTLGELNVKPRTSYRPRLRNYNPAMLPKKSETKEATA</sequence>
<protein>
    <recommendedName>
        <fullName evidence="2">4Fe-4S ferredoxin-type domain-containing protein</fullName>
    </recommendedName>
</protein>
<dbReference type="SUPFAM" id="SSF53706">
    <property type="entry name" value="Formate dehydrogenase/DMSO reductase, domains 1-3"/>
    <property type="match status" value="1"/>
</dbReference>
<dbReference type="Gene3D" id="3.30.70.20">
    <property type="match status" value="2"/>
</dbReference>
<name>A0A6C2YMH1_9BACT</name>
<dbReference type="PROSITE" id="PS51379">
    <property type="entry name" value="4FE4S_FER_2"/>
    <property type="match status" value="2"/>
</dbReference>
<feature type="compositionally biased region" description="Basic and acidic residues" evidence="1">
    <location>
        <begin position="817"/>
        <end position="867"/>
    </location>
</feature>
<evidence type="ECO:0000256" key="1">
    <source>
        <dbReference type="SAM" id="MobiDB-lite"/>
    </source>
</evidence>
<dbReference type="PANTHER" id="PTHR42783:SF3">
    <property type="entry name" value="GLUTAMATE SYNTHASE [NADPH] SMALL CHAIN-RELATED"/>
    <property type="match status" value="1"/>
</dbReference>
<dbReference type="EMBL" id="LR593887">
    <property type="protein sequence ID" value="VTS02458.1"/>
    <property type="molecule type" value="Genomic_DNA"/>
</dbReference>
<dbReference type="InterPro" id="IPR030948">
    <property type="entry name" value="TAT_var_transloc_signal_dom"/>
</dbReference>
<dbReference type="PANTHER" id="PTHR42783">
    <property type="entry name" value="GLUTAMATE SYNTHASE [NADPH] SMALL CHAIN"/>
    <property type="match status" value="1"/>
</dbReference>
<feature type="domain" description="4Fe-4S ferredoxin-type" evidence="2">
    <location>
        <begin position="962"/>
        <end position="994"/>
    </location>
</feature>
<dbReference type="Proteomes" id="UP000464378">
    <property type="component" value="Chromosome"/>
</dbReference>